<keyword evidence="4" id="KW-1185">Reference proteome</keyword>
<dbReference type="RefSeq" id="WP_266346264.1">
    <property type="nucleotide sequence ID" value="NZ_JAPKNH010000015.1"/>
</dbReference>
<comment type="caution">
    <text evidence="3">The sequence shown here is derived from an EMBL/GenBank/DDBJ whole genome shotgun (WGS) entry which is preliminary data.</text>
</comment>
<accession>A0ABW0Q5P0</accession>
<keyword evidence="1" id="KW-0175">Coiled coil</keyword>
<sequence>MSEFLTERSEIRPEKLEATNMSACAEAASLLRTVAEPRPVGDTVKEAINRAARLAGLKPSRAEDIWRQEARTIRADEMDRIRRAAENKLVREAQHEFIELEQRIKRLEALLIQAPDFRGPEDGSVRPGAHPVDRAMGGRSSRQVGAGR</sequence>
<evidence type="ECO:0000313" key="4">
    <source>
        <dbReference type="Proteomes" id="UP001596150"/>
    </source>
</evidence>
<organism evidence="3 4">
    <name type="scientific">Kaistia terrae</name>
    <dbReference type="NCBI Taxonomy" id="537017"/>
    <lineage>
        <taxon>Bacteria</taxon>
        <taxon>Pseudomonadati</taxon>
        <taxon>Pseudomonadota</taxon>
        <taxon>Alphaproteobacteria</taxon>
        <taxon>Hyphomicrobiales</taxon>
        <taxon>Kaistiaceae</taxon>
        <taxon>Kaistia</taxon>
    </lineage>
</organism>
<evidence type="ECO:0000313" key="3">
    <source>
        <dbReference type="EMBL" id="MFC5518972.1"/>
    </source>
</evidence>
<name>A0ABW0Q5P0_9HYPH</name>
<feature type="coiled-coil region" evidence="1">
    <location>
        <begin position="83"/>
        <end position="110"/>
    </location>
</feature>
<gene>
    <name evidence="3" type="ORF">ACFPP9_24630</name>
</gene>
<reference evidence="4" key="1">
    <citation type="journal article" date="2019" name="Int. J. Syst. Evol. Microbiol.">
        <title>The Global Catalogue of Microorganisms (GCM) 10K type strain sequencing project: providing services to taxonomists for standard genome sequencing and annotation.</title>
        <authorList>
            <consortium name="The Broad Institute Genomics Platform"/>
            <consortium name="The Broad Institute Genome Sequencing Center for Infectious Disease"/>
            <person name="Wu L."/>
            <person name="Ma J."/>
        </authorList>
    </citation>
    <scope>NUCLEOTIDE SEQUENCE [LARGE SCALE GENOMIC DNA]</scope>
    <source>
        <strain evidence="4">KACC 12633</strain>
    </source>
</reference>
<evidence type="ECO:0000256" key="1">
    <source>
        <dbReference type="SAM" id="Coils"/>
    </source>
</evidence>
<feature type="region of interest" description="Disordered" evidence="2">
    <location>
        <begin position="116"/>
        <end position="148"/>
    </location>
</feature>
<dbReference type="Proteomes" id="UP001596150">
    <property type="component" value="Unassembled WGS sequence"/>
</dbReference>
<evidence type="ECO:0000256" key="2">
    <source>
        <dbReference type="SAM" id="MobiDB-lite"/>
    </source>
</evidence>
<protein>
    <submittedName>
        <fullName evidence="3">Uncharacterized protein</fullName>
    </submittedName>
</protein>
<proteinExistence type="predicted"/>
<dbReference type="EMBL" id="JBHSML010000031">
    <property type="protein sequence ID" value="MFC5518972.1"/>
    <property type="molecule type" value="Genomic_DNA"/>
</dbReference>